<dbReference type="PANTHER" id="PTHR10350">
    <property type="entry name" value="NUCLEAR PORE COMPLEX PROTEIN NUP155"/>
    <property type="match status" value="1"/>
</dbReference>
<dbReference type="PANTHER" id="PTHR10350:SF6">
    <property type="entry name" value="NUCLEAR PORE COMPLEX PROTEIN NUP155"/>
    <property type="match status" value="1"/>
</dbReference>
<protein>
    <recommendedName>
        <fullName evidence="4">Nucleoporin Nup133/Nup155-like N-terminal domain-containing protein</fullName>
    </recommendedName>
</protein>
<dbReference type="EMBL" id="JAAARO010000005">
    <property type="protein sequence ID" value="KAF5748043.1"/>
    <property type="molecule type" value="Genomic_DNA"/>
</dbReference>
<organism evidence="5 6">
    <name type="scientific">Tripterygium wilfordii</name>
    <name type="common">Thunder God vine</name>
    <dbReference type="NCBI Taxonomy" id="458696"/>
    <lineage>
        <taxon>Eukaryota</taxon>
        <taxon>Viridiplantae</taxon>
        <taxon>Streptophyta</taxon>
        <taxon>Embryophyta</taxon>
        <taxon>Tracheophyta</taxon>
        <taxon>Spermatophyta</taxon>
        <taxon>Magnoliopsida</taxon>
        <taxon>eudicotyledons</taxon>
        <taxon>Gunneridae</taxon>
        <taxon>Pentapetalae</taxon>
        <taxon>rosids</taxon>
        <taxon>fabids</taxon>
        <taxon>Celastrales</taxon>
        <taxon>Celastraceae</taxon>
        <taxon>Tripterygium</taxon>
    </lineage>
</organism>
<dbReference type="GO" id="GO:0000972">
    <property type="term" value="P:transcription-dependent tethering of RNA polymerase II gene DNA at nuclear periphery"/>
    <property type="evidence" value="ECO:0007669"/>
    <property type="project" value="TreeGrafter"/>
</dbReference>
<evidence type="ECO:0000256" key="3">
    <source>
        <dbReference type="ARBA" id="ARBA00023242"/>
    </source>
</evidence>
<dbReference type="GO" id="GO:0044611">
    <property type="term" value="C:nuclear pore inner ring"/>
    <property type="evidence" value="ECO:0007669"/>
    <property type="project" value="TreeGrafter"/>
</dbReference>
<gene>
    <name evidence="5" type="ORF">HS088_TW05G00775</name>
</gene>
<dbReference type="InterPro" id="IPR014908">
    <property type="entry name" value="Nucleoporin_Nup133/Nup155_N"/>
</dbReference>
<evidence type="ECO:0000256" key="2">
    <source>
        <dbReference type="ARBA" id="ARBA00022448"/>
    </source>
</evidence>
<dbReference type="AlphaFoldDB" id="A0A7J7DP37"/>
<dbReference type="InParanoid" id="A0A7J7DP37"/>
<evidence type="ECO:0000313" key="6">
    <source>
        <dbReference type="Proteomes" id="UP000593562"/>
    </source>
</evidence>
<evidence type="ECO:0000313" key="5">
    <source>
        <dbReference type="EMBL" id="KAF5748043.1"/>
    </source>
</evidence>
<dbReference type="Proteomes" id="UP000593562">
    <property type="component" value="Unassembled WGS sequence"/>
</dbReference>
<feature type="domain" description="Nucleoporin Nup133/Nup155-like N-terminal" evidence="4">
    <location>
        <begin position="108"/>
        <end position="260"/>
    </location>
</feature>
<proteinExistence type="predicted"/>
<comment type="caution">
    <text evidence="5">The sequence shown here is derived from an EMBL/GenBank/DDBJ whole genome shotgun (WGS) entry which is preliminary data.</text>
</comment>
<dbReference type="Pfam" id="PF08801">
    <property type="entry name" value="Nucleoporin_N"/>
    <property type="match status" value="1"/>
</dbReference>
<name>A0A7J7DP37_TRIWF</name>
<sequence length="505" mass="54727">MAHLLHRKDCGAGVDWSVDSYYILNHPRVSSMSYEEEIVTRDVTNAGLVVSDSIGREVAAQVDLEEALEASRYANHPYSTHPRELQLLMFSWLLSSCYGALDGHCPEYSVEEQAICAVGLAKSKPGVFIEAMQNLLILATSVELILVGGCCSGGVDGTDPYAEVSLQPLPEYTIPSDIVTMTCITCTDKGRIFLAGRDGHIYELHYTTGSGWQKRCRKVCLTAGLSSVISRWVVLNVFKFGAVDLIIEMVVDNERQILRMYLSTSPSSGSNGVGGLRGFNGSHKPSCLKVVTTRPSPPLGVSGALAFGSISLAGRTQNEDFSLKVENAYYSAGTLVLSDSSPPTMSCLLIVNRDASSQSSFSVSLGVSARSSRALRETVCSLPIEGQMLYVADVLPLPDIATIVHSLRQYLSNAVLQAKNASNYDGAGGSSRGVFDNGLLDLLEGKHAVLQFQIKIKDELETIASRSEAYPGPSESMQNGSVPMTLLLMMQIWQTLQQKRLRSYL</sequence>
<dbReference type="GO" id="GO:0006606">
    <property type="term" value="P:protein import into nucleus"/>
    <property type="evidence" value="ECO:0007669"/>
    <property type="project" value="TreeGrafter"/>
</dbReference>
<keyword evidence="6" id="KW-1185">Reference proteome</keyword>
<dbReference type="InterPro" id="IPR004870">
    <property type="entry name" value="Nucleoporin_Nup155"/>
</dbReference>
<dbReference type="GO" id="GO:0006405">
    <property type="term" value="P:RNA export from nucleus"/>
    <property type="evidence" value="ECO:0007669"/>
    <property type="project" value="TreeGrafter"/>
</dbReference>
<dbReference type="GO" id="GO:0017056">
    <property type="term" value="F:structural constituent of nuclear pore"/>
    <property type="evidence" value="ECO:0007669"/>
    <property type="project" value="InterPro"/>
</dbReference>
<reference evidence="5 6" key="1">
    <citation type="journal article" date="2020" name="Nat. Commun.">
        <title>Genome of Tripterygium wilfordii and identification of cytochrome P450 involved in triptolide biosynthesis.</title>
        <authorList>
            <person name="Tu L."/>
            <person name="Su P."/>
            <person name="Zhang Z."/>
            <person name="Gao L."/>
            <person name="Wang J."/>
            <person name="Hu T."/>
            <person name="Zhou J."/>
            <person name="Zhang Y."/>
            <person name="Zhao Y."/>
            <person name="Liu Y."/>
            <person name="Song Y."/>
            <person name="Tong Y."/>
            <person name="Lu Y."/>
            <person name="Yang J."/>
            <person name="Xu C."/>
            <person name="Jia M."/>
            <person name="Peters R.J."/>
            <person name="Huang L."/>
            <person name="Gao W."/>
        </authorList>
    </citation>
    <scope>NUCLEOTIDE SEQUENCE [LARGE SCALE GENOMIC DNA]</scope>
    <source>
        <strain evidence="6">cv. XIE 37</strain>
        <tissue evidence="5">Leaf</tissue>
    </source>
</reference>
<keyword evidence="2" id="KW-0813">Transport</keyword>
<evidence type="ECO:0000256" key="1">
    <source>
        <dbReference type="ARBA" id="ARBA00004123"/>
    </source>
</evidence>
<accession>A0A7J7DP37</accession>
<comment type="subcellular location">
    <subcellularLocation>
        <location evidence="1">Nucleus</location>
    </subcellularLocation>
</comment>
<keyword evidence="3" id="KW-0539">Nucleus</keyword>
<evidence type="ECO:0000259" key="4">
    <source>
        <dbReference type="Pfam" id="PF08801"/>
    </source>
</evidence>
<dbReference type="GO" id="GO:0036228">
    <property type="term" value="P:protein localization to nuclear inner membrane"/>
    <property type="evidence" value="ECO:0007669"/>
    <property type="project" value="TreeGrafter"/>
</dbReference>